<feature type="transmembrane region" description="Helical" evidence="6">
    <location>
        <begin position="301"/>
        <end position="326"/>
    </location>
</feature>
<feature type="transmembrane region" description="Helical" evidence="6">
    <location>
        <begin position="24"/>
        <end position="45"/>
    </location>
</feature>
<dbReference type="EMBL" id="ML977144">
    <property type="protein sequence ID" value="KAF1989783.1"/>
    <property type="molecule type" value="Genomic_DNA"/>
</dbReference>
<dbReference type="OrthoDB" id="5086884at2759"/>
<accession>A0A6G1H976</accession>
<feature type="transmembrane region" description="Helical" evidence="6">
    <location>
        <begin position="365"/>
        <end position="386"/>
    </location>
</feature>
<feature type="transmembrane region" description="Helical" evidence="6">
    <location>
        <begin position="92"/>
        <end position="111"/>
    </location>
</feature>
<feature type="domain" description="Major facilitator superfamily (MFS) profile" evidence="7">
    <location>
        <begin position="27"/>
        <end position="513"/>
    </location>
</feature>
<evidence type="ECO:0000256" key="3">
    <source>
        <dbReference type="ARBA" id="ARBA00022692"/>
    </source>
</evidence>
<proteinExistence type="predicted"/>
<comment type="subcellular location">
    <subcellularLocation>
        <location evidence="1">Membrane</location>
        <topology evidence="1">Multi-pass membrane protein</topology>
    </subcellularLocation>
</comment>
<feature type="transmembrane region" description="Helical" evidence="6">
    <location>
        <begin position="193"/>
        <end position="213"/>
    </location>
</feature>
<keyword evidence="3 6" id="KW-0812">Transmembrane</keyword>
<dbReference type="AlphaFoldDB" id="A0A6G1H976"/>
<evidence type="ECO:0000313" key="9">
    <source>
        <dbReference type="Proteomes" id="UP000800041"/>
    </source>
</evidence>
<evidence type="ECO:0000256" key="5">
    <source>
        <dbReference type="ARBA" id="ARBA00023136"/>
    </source>
</evidence>
<gene>
    <name evidence="8" type="ORF">K402DRAFT_326075</name>
</gene>
<dbReference type="Gene3D" id="1.20.1250.20">
    <property type="entry name" value="MFS general substrate transporter like domains"/>
    <property type="match status" value="2"/>
</dbReference>
<feature type="transmembrane region" description="Helical" evidence="6">
    <location>
        <begin position="489"/>
        <end position="510"/>
    </location>
</feature>
<evidence type="ECO:0000256" key="6">
    <source>
        <dbReference type="SAM" id="Phobius"/>
    </source>
</evidence>
<feature type="transmembrane region" description="Helical" evidence="6">
    <location>
        <begin position="228"/>
        <end position="247"/>
    </location>
</feature>
<feature type="transmembrane region" description="Helical" evidence="6">
    <location>
        <begin position="65"/>
        <end position="85"/>
    </location>
</feature>
<feature type="transmembrane region" description="Helical" evidence="6">
    <location>
        <begin position="259"/>
        <end position="280"/>
    </location>
</feature>
<dbReference type="GO" id="GO:0016020">
    <property type="term" value="C:membrane"/>
    <property type="evidence" value="ECO:0007669"/>
    <property type="project" value="UniProtKB-SubCell"/>
</dbReference>
<keyword evidence="2" id="KW-0813">Transport</keyword>
<dbReference type="InterPro" id="IPR036259">
    <property type="entry name" value="MFS_trans_sf"/>
</dbReference>
<dbReference type="PROSITE" id="PS50850">
    <property type="entry name" value="MFS"/>
    <property type="match status" value="1"/>
</dbReference>
<evidence type="ECO:0000259" key="7">
    <source>
        <dbReference type="PROSITE" id="PS50850"/>
    </source>
</evidence>
<name>A0A6G1H976_9PEZI</name>
<feature type="transmembrane region" description="Helical" evidence="6">
    <location>
        <begin position="338"/>
        <end position="358"/>
    </location>
</feature>
<evidence type="ECO:0000313" key="8">
    <source>
        <dbReference type="EMBL" id="KAF1989783.1"/>
    </source>
</evidence>
<reference evidence="8" key="1">
    <citation type="journal article" date="2020" name="Stud. Mycol.">
        <title>101 Dothideomycetes genomes: a test case for predicting lifestyles and emergence of pathogens.</title>
        <authorList>
            <person name="Haridas S."/>
            <person name="Albert R."/>
            <person name="Binder M."/>
            <person name="Bloem J."/>
            <person name="Labutti K."/>
            <person name="Salamov A."/>
            <person name="Andreopoulos B."/>
            <person name="Baker S."/>
            <person name="Barry K."/>
            <person name="Bills G."/>
            <person name="Bluhm B."/>
            <person name="Cannon C."/>
            <person name="Castanera R."/>
            <person name="Culley D."/>
            <person name="Daum C."/>
            <person name="Ezra D."/>
            <person name="Gonzalez J."/>
            <person name="Henrissat B."/>
            <person name="Kuo A."/>
            <person name="Liang C."/>
            <person name="Lipzen A."/>
            <person name="Lutzoni F."/>
            <person name="Magnuson J."/>
            <person name="Mondo S."/>
            <person name="Nolan M."/>
            <person name="Ohm R."/>
            <person name="Pangilinan J."/>
            <person name="Park H.-J."/>
            <person name="Ramirez L."/>
            <person name="Alfaro M."/>
            <person name="Sun H."/>
            <person name="Tritt A."/>
            <person name="Yoshinaga Y."/>
            <person name="Zwiers L.-H."/>
            <person name="Turgeon B."/>
            <person name="Goodwin S."/>
            <person name="Spatafora J."/>
            <person name="Crous P."/>
            <person name="Grigoriev I."/>
        </authorList>
    </citation>
    <scope>NUCLEOTIDE SEQUENCE</scope>
    <source>
        <strain evidence="8">CBS 113979</strain>
    </source>
</reference>
<feature type="transmembrane region" description="Helical" evidence="6">
    <location>
        <begin position="392"/>
        <end position="419"/>
    </location>
</feature>
<dbReference type="PANTHER" id="PTHR42718:SF9">
    <property type="entry name" value="MAJOR FACILITATOR SUPERFAMILY MULTIDRUG TRANSPORTER MFSC"/>
    <property type="match status" value="1"/>
</dbReference>
<dbReference type="GO" id="GO:0022857">
    <property type="term" value="F:transmembrane transporter activity"/>
    <property type="evidence" value="ECO:0007669"/>
    <property type="project" value="InterPro"/>
</dbReference>
<dbReference type="Pfam" id="PF07690">
    <property type="entry name" value="MFS_1"/>
    <property type="match status" value="1"/>
</dbReference>
<dbReference type="InterPro" id="IPR020846">
    <property type="entry name" value="MFS_dom"/>
</dbReference>
<evidence type="ECO:0000256" key="4">
    <source>
        <dbReference type="ARBA" id="ARBA00022989"/>
    </source>
</evidence>
<dbReference type="SUPFAM" id="SSF103473">
    <property type="entry name" value="MFS general substrate transporter"/>
    <property type="match status" value="1"/>
</dbReference>
<keyword evidence="9" id="KW-1185">Reference proteome</keyword>
<dbReference type="PANTHER" id="PTHR42718">
    <property type="entry name" value="MAJOR FACILITATOR SUPERFAMILY MULTIDRUG TRANSPORTER MFSC"/>
    <property type="match status" value="1"/>
</dbReference>
<keyword evidence="5 6" id="KW-0472">Membrane</keyword>
<organism evidence="8 9">
    <name type="scientific">Aulographum hederae CBS 113979</name>
    <dbReference type="NCBI Taxonomy" id="1176131"/>
    <lineage>
        <taxon>Eukaryota</taxon>
        <taxon>Fungi</taxon>
        <taxon>Dikarya</taxon>
        <taxon>Ascomycota</taxon>
        <taxon>Pezizomycotina</taxon>
        <taxon>Dothideomycetes</taxon>
        <taxon>Pleosporomycetidae</taxon>
        <taxon>Aulographales</taxon>
        <taxon>Aulographaceae</taxon>
    </lineage>
</organism>
<sequence>MSTGTTTIEEDDAASRGGLSKARAIALTVTVTGAAFLNTMGVQIIVLVLPTVGRDYDIPDSRQQWIVAAYSLTFGCFLMLWGRLADVFGRRLIFIIGSAWLTAASIATPFMPSEIAFDVFRGLQGLASFQRQLQIRFGAAANVPTAIGILGSTFPPGQAKNFAFSCYGGGAPMGAVFGNLLGGLVGQYASWHWLFWITAIFAGAITVAGIILIPKPPPNVQRPSVKDVDWIGGFLVTASLLALLAGLTEGNVVGWSTAYIPVLLVLFAVLMAAFILWQWFLEKKTSRKPLVKITIFKNGKFSAAMVIMCLFFSSFNNYIIFATYFYQEYLGLSLIQTFLRFLPMGVVGLCVIFVMAQVISRVRGIYILAFSNISVSISCLLLAVPIPPSTIFWAYGFPAMILAVWGADTLVPTLTLFVAQSLPQEDQAMGGALINAAGQMGRAIGLAIATAIETAVIASEENVDIQEVGNSAPPQGSGQLLDGLHAAQWTNFAFAIAALVVVVAAFRGAGKVGHRSHTKK</sequence>
<evidence type="ECO:0000256" key="1">
    <source>
        <dbReference type="ARBA" id="ARBA00004141"/>
    </source>
</evidence>
<evidence type="ECO:0000256" key="2">
    <source>
        <dbReference type="ARBA" id="ARBA00022448"/>
    </source>
</evidence>
<dbReference type="Proteomes" id="UP000800041">
    <property type="component" value="Unassembled WGS sequence"/>
</dbReference>
<dbReference type="InterPro" id="IPR011701">
    <property type="entry name" value="MFS"/>
</dbReference>
<protein>
    <submittedName>
        <fullName evidence="8">MFS general substrate transporter</fullName>
    </submittedName>
</protein>
<keyword evidence="4 6" id="KW-1133">Transmembrane helix</keyword>